<dbReference type="InterPro" id="IPR023750">
    <property type="entry name" value="RbsD-like_sf"/>
</dbReference>
<evidence type="ECO:0000256" key="3">
    <source>
        <dbReference type="ARBA" id="ARBA00036324"/>
    </source>
</evidence>
<accession>A0A2I8EVJ5</accession>
<dbReference type="EMBL" id="CP026112">
    <property type="protein sequence ID" value="AUT62814.1"/>
    <property type="molecule type" value="Genomic_DNA"/>
</dbReference>
<dbReference type="InterPro" id="IPR007721">
    <property type="entry name" value="RbsD_FucU"/>
</dbReference>
<dbReference type="Proteomes" id="UP000243502">
    <property type="component" value="Chromosome 2"/>
</dbReference>
<dbReference type="InterPro" id="IPR050443">
    <property type="entry name" value="RbsD/FucU_mutarotase"/>
</dbReference>
<protein>
    <submittedName>
        <fullName evidence="4">Uncharacterized protein</fullName>
    </submittedName>
</protein>
<dbReference type="GO" id="GO:0036373">
    <property type="term" value="F:L-fucose mutarotase activity"/>
    <property type="evidence" value="ECO:0007669"/>
    <property type="project" value="UniProtKB-EC"/>
</dbReference>
<dbReference type="KEGG" id="pter:C2L65_24810"/>
<organism evidence="4 5">
    <name type="scientific">Paraburkholderia terrae</name>
    <dbReference type="NCBI Taxonomy" id="311230"/>
    <lineage>
        <taxon>Bacteria</taxon>
        <taxon>Pseudomonadati</taxon>
        <taxon>Pseudomonadota</taxon>
        <taxon>Betaproteobacteria</taxon>
        <taxon>Burkholderiales</taxon>
        <taxon>Burkholderiaceae</taxon>
        <taxon>Paraburkholderia</taxon>
    </lineage>
</organism>
<dbReference type="SUPFAM" id="SSF102546">
    <property type="entry name" value="RbsD-like"/>
    <property type="match status" value="1"/>
</dbReference>
<keyword evidence="2" id="KW-0413">Isomerase</keyword>
<dbReference type="GO" id="GO:0006004">
    <property type="term" value="P:fucose metabolic process"/>
    <property type="evidence" value="ECO:0007669"/>
    <property type="project" value="TreeGrafter"/>
</dbReference>
<comment type="catalytic activity">
    <reaction evidence="3">
        <text>alpha-L-fucose = beta-L-fucose</text>
        <dbReference type="Rhea" id="RHEA:25580"/>
        <dbReference type="ChEBI" id="CHEBI:42548"/>
        <dbReference type="ChEBI" id="CHEBI:42589"/>
        <dbReference type="EC" id="5.1.3.29"/>
    </reaction>
</comment>
<dbReference type="GO" id="GO:0042806">
    <property type="term" value="F:fucose binding"/>
    <property type="evidence" value="ECO:0007669"/>
    <property type="project" value="TreeGrafter"/>
</dbReference>
<evidence type="ECO:0000313" key="4">
    <source>
        <dbReference type="EMBL" id="AUT62814.1"/>
    </source>
</evidence>
<gene>
    <name evidence="4" type="ORF">C2L65_24810</name>
</gene>
<sequence>MGHSIAIAHFVQRKRNEADVRWPSEARIARVAVPAARIGANALGVAHGRRDIEWPAITPSTANDAFRPTQPLTGETMLRNIDPLLGPELLSVLRAMGHGEDIAIVDRNYPALSAGPQLIRQDAADGPRVMDAILSVLPLDKGAQTVTRMEVRDKPAEILPVMSDFISVAKAHAPHLEVDSLPPAEFKARASKAVAIVVTGETRVYGNMLLRKGTLPV</sequence>
<dbReference type="PANTHER" id="PTHR31690:SF4">
    <property type="entry name" value="FUCOSE MUTAROTASE"/>
    <property type="match status" value="1"/>
</dbReference>
<evidence type="ECO:0000256" key="1">
    <source>
        <dbReference type="ARBA" id="ARBA00000223"/>
    </source>
</evidence>
<evidence type="ECO:0000313" key="5">
    <source>
        <dbReference type="Proteomes" id="UP000243502"/>
    </source>
</evidence>
<name>A0A2I8EVJ5_9BURK</name>
<proteinExistence type="predicted"/>
<dbReference type="Gene3D" id="3.40.1650.10">
    <property type="entry name" value="RbsD-like domain"/>
    <property type="match status" value="1"/>
</dbReference>
<dbReference type="GO" id="GO:0062193">
    <property type="term" value="F:D-ribose pyranase activity"/>
    <property type="evidence" value="ECO:0007669"/>
    <property type="project" value="UniProtKB-EC"/>
</dbReference>
<dbReference type="Pfam" id="PF05025">
    <property type="entry name" value="RbsD_FucU"/>
    <property type="match status" value="1"/>
</dbReference>
<evidence type="ECO:0000256" key="2">
    <source>
        <dbReference type="ARBA" id="ARBA00023235"/>
    </source>
</evidence>
<reference evidence="4 5" key="1">
    <citation type="submission" date="2018-01" db="EMBL/GenBank/DDBJ databases">
        <title>Species boundaries and ecological features among Paraburkholderia terrae DSMZ17804T, P. hospita DSMZ17164T and P. caribensis DSMZ13236T.</title>
        <authorList>
            <person name="Pratama A.A."/>
        </authorList>
    </citation>
    <scope>NUCLEOTIDE SEQUENCE [LARGE SCALE GENOMIC DNA]</scope>
    <source>
        <strain evidence="4 5">DSM 17804</strain>
    </source>
</reference>
<dbReference type="AlphaFoldDB" id="A0A2I8EVJ5"/>
<comment type="catalytic activity">
    <reaction evidence="1">
        <text>beta-D-ribopyranose = beta-D-ribofuranose</text>
        <dbReference type="Rhea" id="RHEA:25432"/>
        <dbReference type="ChEBI" id="CHEBI:27476"/>
        <dbReference type="ChEBI" id="CHEBI:47002"/>
        <dbReference type="EC" id="5.4.99.62"/>
    </reaction>
</comment>
<dbReference type="PANTHER" id="PTHR31690">
    <property type="entry name" value="FUCOSE MUTAROTASE"/>
    <property type="match status" value="1"/>
</dbReference>